<feature type="binding site" evidence="3">
    <location>
        <position position="127"/>
    </location>
    <ligand>
        <name>substrate</name>
    </ligand>
</feature>
<dbReference type="PANTHER" id="PTHR47572:SF4">
    <property type="entry name" value="LACTONASE DRP35"/>
    <property type="match status" value="1"/>
</dbReference>
<dbReference type="AlphaFoldDB" id="A0A1G6EHK7"/>
<comment type="cofactor">
    <cofactor evidence="3">
        <name>Zn(2+)</name>
        <dbReference type="ChEBI" id="CHEBI:29105"/>
    </cofactor>
    <text evidence="3">Binds 1 divalent metal cation per subunit.</text>
</comment>
<dbReference type="PANTHER" id="PTHR47572">
    <property type="entry name" value="LIPOPROTEIN-RELATED"/>
    <property type="match status" value="1"/>
</dbReference>
<evidence type="ECO:0000313" key="6">
    <source>
        <dbReference type="Proteomes" id="UP000199071"/>
    </source>
</evidence>
<feature type="binding site" evidence="3">
    <location>
        <position position="36"/>
    </location>
    <ligand>
        <name>a divalent metal cation</name>
        <dbReference type="ChEBI" id="CHEBI:60240"/>
    </ligand>
</feature>
<name>A0A1G6EHK7_9HYPH</name>
<sequence length="310" mass="34215">MALVGPDAEHYDKRFTWLINGTCKKDVIFDDCRWSEGPVWFRDGNFLVWSDIPNNRMLRWVPDAIGGSGSVSVFRADSNYANGNTRDREGRLMSCEHGARRVTRTEVDGSITVIADSYKGKRLNSPNDVVVKSDGTIWFTDPNYGIMSDYEGHKGEVEQDGCFVFRFDPRSGELAVVADDFDKPNGLAFSPDESELYVADSASAHEPEKPRHIRAFKVNADNTLSGGEARFVLKQGFPDGFRVDTDGNVWTSAGAGVDVFSPEGEVLGRINFPQGVSNLVFGGPKKNRLFVTCTQEVYSVYVTATGAQVP</sequence>
<feature type="binding site" evidence="3">
    <location>
        <position position="185"/>
    </location>
    <ligand>
        <name>a divalent metal cation</name>
        <dbReference type="ChEBI" id="CHEBI:60240"/>
    </ligand>
</feature>
<proteinExistence type="predicted"/>
<evidence type="ECO:0000256" key="2">
    <source>
        <dbReference type="PIRSR" id="PIRSR605511-1"/>
    </source>
</evidence>
<feature type="domain" description="SMP-30/Gluconolactonase/LRE-like region" evidence="4">
    <location>
        <begin position="34"/>
        <end position="294"/>
    </location>
</feature>
<dbReference type="GO" id="GO:0016787">
    <property type="term" value="F:hydrolase activity"/>
    <property type="evidence" value="ECO:0007669"/>
    <property type="project" value="UniProtKB-KW"/>
</dbReference>
<dbReference type="RefSeq" id="WP_090880641.1">
    <property type="nucleotide sequence ID" value="NZ_FMXQ01000012.1"/>
</dbReference>
<dbReference type="OrthoDB" id="241638at2"/>
<evidence type="ECO:0000259" key="4">
    <source>
        <dbReference type="Pfam" id="PF08450"/>
    </source>
</evidence>
<dbReference type="SUPFAM" id="SSF63829">
    <property type="entry name" value="Calcium-dependent phosphotriesterase"/>
    <property type="match status" value="1"/>
</dbReference>
<feature type="active site" description="Proton donor/acceptor" evidence="2">
    <location>
        <position position="239"/>
    </location>
</feature>
<evidence type="ECO:0000256" key="1">
    <source>
        <dbReference type="ARBA" id="ARBA00022801"/>
    </source>
</evidence>
<dbReference type="PRINTS" id="PR01790">
    <property type="entry name" value="SMP30FAMILY"/>
</dbReference>
<dbReference type="STRING" id="665467.SAMN02982931_04523"/>
<dbReference type="InterPro" id="IPR011042">
    <property type="entry name" value="6-blade_b-propeller_TolB-like"/>
</dbReference>
<keyword evidence="3" id="KW-0862">Zinc</keyword>
<dbReference type="Proteomes" id="UP000199071">
    <property type="component" value="Unassembled WGS sequence"/>
</dbReference>
<protein>
    <submittedName>
        <fullName evidence="5">Gluconolactonase</fullName>
    </submittedName>
</protein>
<accession>A0A1G6EHK7</accession>
<dbReference type="GO" id="GO:0046872">
    <property type="term" value="F:metal ion binding"/>
    <property type="evidence" value="ECO:0007669"/>
    <property type="project" value="UniProtKB-KW"/>
</dbReference>
<feature type="binding site" evidence="3">
    <location>
        <position position="151"/>
    </location>
    <ligand>
        <name>substrate</name>
    </ligand>
</feature>
<evidence type="ECO:0000256" key="3">
    <source>
        <dbReference type="PIRSR" id="PIRSR605511-2"/>
    </source>
</evidence>
<dbReference type="Pfam" id="PF08450">
    <property type="entry name" value="SGL"/>
    <property type="match status" value="1"/>
</dbReference>
<evidence type="ECO:0000313" key="5">
    <source>
        <dbReference type="EMBL" id="SDB56832.1"/>
    </source>
</evidence>
<keyword evidence="1" id="KW-0378">Hydrolase</keyword>
<feature type="binding site" evidence="3">
    <location>
        <position position="239"/>
    </location>
    <ligand>
        <name>a divalent metal cation</name>
        <dbReference type="ChEBI" id="CHEBI:60240"/>
    </ligand>
</feature>
<keyword evidence="3" id="KW-0479">Metal-binding</keyword>
<gene>
    <name evidence="5" type="ORF">SAMN02982931_04523</name>
</gene>
<dbReference type="InterPro" id="IPR051262">
    <property type="entry name" value="SMP-30/CGR1_Lactonase"/>
</dbReference>
<dbReference type="InterPro" id="IPR013658">
    <property type="entry name" value="SGL"/>
</dbReference>
<organism evidence="5 6">
    <name type="scientific">Bauldia litoralis</name>
    <dbReference type="NCBI Taxonomy" id="665467"/>
    <lineage>
        <taxon>Bacteria</taxon>
        <taxon>Pseudomonadati</taxon>
        <taxon>Pseudomonadota</taxon>
        <taxon>Alphaproteobacteria</taxon>
        <taxon>Hyphomicrobiales</taxon>
        <taxon>Kaistiaceae</taxon>
        <taxon>Bauldia</taxon>
    </lineage>
</organism>
<dbReference type="InterPro" id="IPR005511">
    <property type="entry name" value="SMP-30"/>
</dbReference>
<dbReference type="EMBL" id="FMXQ01000012">
    <property type="protein sequence ID" value="SDB56832.1"/>
    <property type="molecule type" value="Genomic_DNA"/>
</dbReference>
<reference evidence="5 6" key="1">
    <citation type="submission" date="2016-10" db="EMBL/GenBank/DDBJ databases">
        <authorList>
            <person name="de Groot N.N."/>
        </authorList>
    </citation>
    <scope>NUCLEOTIDE SEQUENCE [LARGE SCALE GENOMIC DNA]</scope>
    <source>
        <strain evidence="5 6">ATCC 35022</strain>
    </source>
</reference>
<keyword evidence="6" id="KW-1185">Reference proteome</keyword>
<dbReference type="Gene3D" id="2.120.10.30">
    <property type="entry name" value="TolB, C-terminal domain"/>
    <property type="match status" value="1"/>
</dbReference>